<dbReference type="InterPro" id="IPR047187">
    <property type="entry name" value="SF1_C_Upf1"/>
</dbReference>
<dbReference type="InterPro" id="IPR050534">
    <property type="entry name" value="Coronavir_polyprotein_1ab"/>
</dbReference>
<dbReference type="InterPro" id="IPR049468">
    <property type="entry name" value="Restrct_endonuc-II-like_dom"/>
</dbReference>
<evidence type="ECO:0000256" key="2">
    <source>
        <dbReference type="ARBA" id="ARBA00022741"/>
    </source>
</evidence>
<dbReference type="Pfam" id="PF13087">
    <property type="entry name" value="AAA_12"/>
    <property type="match status" value="1"/>
</dbReference>
<evidence type="ECO:0000256" key="5">
    <source>
        <dbReference type="ARBA" id="ARBA00022840"/>
    </source>
</evidence>
<reference evidence="10 11" key="1">
    <citation type="submission" date="2016-12" db="EMBL/GenBank/DDBJ databases">
        <title>Complete genome sequence of Clostridium kluyveri JZZ isolated from the pit mud of a Chinese flavor liquor-making factory.</title>
        <authorList>
            <person name="Wang Y."/>
        </authorList>
    </citation>
    <scope>NUCLEOTIDE SEQUENCE [LARGE SCALE GENOMIC DNA]</scope>
    <source>
        <strain evidence="10 11">JZZ</strain>
    </source>
</reference>
<evidence type="ECO:0000256" key="3">
    <source>
        <dbReference type="ARBA" id="ARBA00022801"/>
    </source>
</evidence>
<proteinExistence type="inferred from homology"/>
<evidence type="ECO:0000313" key="11">
    <source>
        <dbReference type="Proteomes" id="UP000184604"/>
    </source>
</evidence>
<dbReference type="Gene3D" id="3.40.50.300">
    <property type="entry name" value="P-loop containing nucleotide triphosphate hydrolases"/>
    <property type="match status" value="3"/>
</dbReference>
<accession>A0A1L5F9Z4</accession>
<sequence>MLSEKEKNKASNLFRFLKQYNNIKNPTITDIDSQHWCRWLEDIPIHENIKNNIHKDNDSDAILTVGKPEFTECPKPPLELKEWLENGWSKFDKEVNIKKSISKIEKDSGTGEEKLVKINFDDDKKRISALENWKDKRTIWSKKEIAAHDVDDIFNMLYTLYSTLKKESEAMELIFGDGILGCKYEKKIYHPILLQKVNLIFDANIPEFKIEVFDRSPELYKSVFTLVPDSNTELLLEIYKEFETEEFSPFDIDESDSFLNRVAHALSPNGEFLDNDGEFKFQEYPQIFRKPVLFVRKLNMGFESAIDAILEDLEEVDSIPEFLKDIIGVDEDNSTKLNNSNSTSTENSSTLLASNGLDENIILTKPANIEQLAVAKYLETRGAVLVQGPPGTGKTHTIANMIGHLLSQGKSILVTSYSEKALAVLKEKVTDNLQALCLSLLSTTESRIEMENTLDIINENRSRLEPDSLNQKITSLERDRKDKIKKLSKLKLELKNARLNEYRYIVIGGEEFKPKDCGKFINEHKENASWIPLPVEKGMNLSLTEQEVQELYLSNEAISKDEENEFDSNLPDVSELITPIEFNNLINKKNSFEEKVLDHGAEFWESNRQISEQTLKSIIDKVKNAVKNINLNKLWTLEVIQDSKEDMLKKNWINLMNEIGRVYNLSLDCSEDILNYNPEFKDLDNNMDVKVQMDVIIRKLESGGKITRLNLLLNKQMKSFINSCRVNGHVPVKSNEYKALNKFYNLKLEREKLKNRWNRQMVPLGADTTEAMGENFEATCVKYIPIIKENINWYNDTWNQMENDIKKAGLDLDKISTRVDLSSDKYSNLKYIKTDLSQKIIEAMQSQINRIQYEEIKQNKEKIESVINKYSANKNSKIISRLQNALTNEDVNLYKECYEAIVYIKGIGKNIIRRRELISRLEKTAPIWADEIRLRNNEFGRGNVFLNINDAWKYAQFKQEIDDRNSVNIEEIQNDILDMEKALRENTAELAFNKAWLYKLKAFEDNKSQVRAIEGWRQLIRKIGKGKGKRAEKLKSEARKLMPECQGAVPVWIMPLNKVVENFEPKKNKFDVVIIDEASQADVMAIVALYLGKQVIIVGDNEQVSPLAIGEKSDDVENLAREYLINIPHPSLYSGKFSIYDLAQTSGYQPVRLKEHFRCVPEIIQYSNLLSYNGQIKPLRETSQIKIKPPIVTYRVRDAVTVNKTNEKEIDIVVSLILACCEQKEYMGKNFGVITLKGDKQAALIDRKLQSKMAAKEYNERNILCGNPANFQGDERDIIFLTMVDANDGEGALRLQSFGSDDLYKKRYNVAVSRAKDQLWLVHSLDSENDLKKGDIRKGLLEYCNNYKSRQVEFGKNVVKAESEFEKRVMKYLIDRGYHITPQWEVGAFRIDMVVSHKDNRVALECDGERWHGEDKLEEDMNRQSILERLGWRFIRIRGSEFFSDELGSMERIIQKLNELEIYPEEGTDDSNGYNTLKNTVISRAQEIKASWYVEGDEN</sequence>
<evidence type="ECO:0000259" key="7">
    <source>
        <dbReference type="Pfam" id="PF13086"/>
    </source>
</evidence>
<evidence type="ECO:0000256" key="6">
    <source>
        <dbReference type="SAM" id="Coils"/>
    </source>
</evidence>
<keyword evidence="5" id="KW-0067">ATP-binding</keyword>
<keyword evidence="2" id="KW-0547">Nucleotide-binding</keyword>
<evidence type="ECO:0008006" key="12">
    <source>
        <dbReference type="Google" id="ProtNLM"/>
    </source>
</evidence>
<comment type="similarity">
    <text evidence="1">Belongs to the DNA2/NAM7 helicase family.</text>
</comment>
<dbReference type="PANTHER" id="PTHR43788:SF8">
    <property type="entry name" value="DNA-BINDING PROTEIN SMUBP-2"/>
    <property type="match status" value="1"/>
</dbReference>
<protein>
    <recommendedName>
        <fullName evidence="12">Disulfide isomerase</fullName>
    </recommendedName>
</protein>
<dbReference type="PANTHER" id="PTHR43788">
    <property type="entry name" value="DNA2/NAM7 HELICASE FAMILY MEMBER"/>
    <property type="match status" value="1"/>
</dbReference>
<evidence type="ECO:0000256" key="1">
    <source>
        <dbReference type="ARBA" id="ARBA00007913"/>
    </source>
</evidence>
<dbReference type="GO" id="GO:0043139">
    <property type="term" value="F:5'-3' DNA helicase activity"/>
    <property type="evidence" value="ECO:0007669"/>
    <property type="project" value="TreeGrafter"/>
</dbReference>
<feature type="domain" description="DNA2/NAM7 helicase helicase" evidence="7">
    <location>
        <begin position="956"/>
        <end position="1108"/>
    </location>
</feature>
<name>A0A1L5F9Z4_CLOKL</name>
<feature type="coiled-coil region" evidence="6">
    <location>
        <begin position="473"/>
        <end position="500"/>
    </location>
</feature>
<dbReference type="RefSeq" id="WP_073539453.1">
    <property type="nucleotide sequence ID" value="NZ_CP018335.1"/>
</dbReference>
<evidence type="ECO:0000259" key="9">
    <source>
        <dbReference type="Pfam" id="PF18741"/>
    </source>
</evidence>
<feature type="domain" description="DNA2/NAM7 helicase-like C-terminal" evidence="8">
    <location>
        <begin position="1143"/>
        <end position="1322"/>
    </location>
</feature>
<evidence type="ECO:0000313" key="10">
    <source>
        <dbReference type="EMBL" id="APM39838.1"/>
    </source>
</evidence>
<dbReference type="SUPFAM" id="SSF52980">
    <property type="entry name" value="Restriction endonuclease-like"/>
    <property type="match status" value="1"/>
</dbReference>
<dbReference type="Gene3D" id="3.40.960.10">
    <property type="entry name" value="VSR Endonuclease"/>
    <property type="match status" value="1"/>
</dbReference>
<evidence type="ECO:0000259" key="8">
    <source>
        <dbReference type="Pfam" id="PF13087"/>
    </source>
</evidence>
<feature type="domain" description="Restriction endonuclease type II-like" evidence="9">
    <location>
        <begin position="1365"/>
        <end position="1457"/>
    </location>
</feature>
<dbReference type="InterPro" id="IPR041677">
    <property type="entry name" value="DNA2/NAM7_AAA_11"/>
</dbReference>
<dbReference type="GO" id="GO:0016787">
    <property type="term" value="F:hydrolase activity"/>
    <property type="evidence" value="ECO:0007669"/>
    <property type="project" value="UniProtKB-KW"/>
</dbReference>
<dbReference type="Pfam" id="PF18741">
    <property type="entry name" value="MTES_1575"/>
    <property type="match status" value="1"/>
</dbReference>
<dbReference type="SUPFAM" id="SSF52540">
    <property type="entry name" value="P-loop containing nucleoside triphosphate hydrolases"/>
    <property type="match status" value="1"/>
</dbReference>
<gene>
    <name evidence="10" type="ORF">BS101_14390</name>
</gene>
<evidence type="ECO:0000256" key="4">
    <source>
        <dbReference type="ARBA" id="ARBA00022806"/>
    </source>
</evidence>
<dbReference type="InterPro" id="IPR027417">
    <property type="entry name" value="P-loop_NTPase"/>
</dbReference>
<keyword evidence="3" id="KW-0378">Hydrolase</keyword>
<dbReference type="OrthoDB" id="9757917at2"/>
<organism evidence="10 11">
    <name type="scientific">Clostridium kluyveri</name>
    <dbReference type="NCBI Taxonomy" id="1534"/>
    <lineage>
        <taxon>Bacteria</taxon>
        <taxon>Bacillati</taxon>
        <taxon>Bacillota</taxon>
        <taxon>Clostridia</taxon>
        <taxon>Eubacteriales</taxon>
        <taxon>Clostridiaceae</taxon>
        <taxon>Clostridium</taxon>
    </lineage>
</organism>
<dbReference type="InterPro" id="IPR011335">
    <property type="entry name" value="Restrct_endonuc-II-like"/>
</dbReference>
<dbReference type="InterPro" id="IPR041679">
    <property type="entry name" value="DNA2/NAM7-like_C"/>
</dbReference>
<dbReference type="GO" id="GO:0005524">
    <property type="term" value="F:ATP binding"/>
    <property type="evidence" value="ECO:0007669"/>
    <property type="project" value="UniProtKB-KW"/>
</dbReference>
<dbReference type="EMBL" id="CP018335">
    <property type="protein sequence ID" value="APM39838.1"/>
    <property type="molecule type" value="Genomic_DNA"/>
</dbReference>
<keyword evidence="4" id="KW-0347">Helicase</keyword>
<keyword evidence="6" id="KW-0175">Coiled coil</keyword>
<dbReference type="CDD" id="cd18808">
    <property type="entry name" value="SF1_C_Upf1"/>
    <property type="match status" value="1"/>
</dbReference>
<dbReference type="Pfam" id="PF13086">
    <property type="entry name" value="AAA_11"/>
    <property type="match status" value="2"/>
</dbReference>
<feature type="domain" description="DNA2/NAM7 helicase helicase" evidence="7">
    <location>
        <begin position="372"/>
        <end position="536"/>
    </location>
</feature>
<dbReference type="Proteomes" id="UP000184604">
    <property type="component" value="Chromosome"/>
</dbReference>